<dbReference type="PANTHER" id="PTHR43133:SF50">
    <property type="entry name" value="ECF RNA POLYMERASE SIGMA FACTOR SIGM"/>
    <property type="match status" value="1"/>
</dbReference>
<dbReference type="NCBIfam" id="TIGR02937">
    <property type="entry name" value="sigma70-ECF"/>
    <property type="match status" value="1"/>
</dbReference>
<accession>A0A4R5BRU3</accession>
<evidence type="ECO:0000313" key="8">
    <source>
        <dbReference type="EMBL" id="TDD88735.1"/>
    </source>
</evidence>
<protein>
    <submittedName>
        <fullName evidence="8">RNA polymerase sigma factor SigM</fullName>
    </submittedName>
</protein>
<dbReference type="GO" id="GO:0006352">
    <property type="term" value="P:DNA-templated transcription initiation"/>
    <property type="evidence" value="ECO:0007669"/>
    <property type="project" value="InterPro"/>
</dbReference>
<keyword evidence="9" id="KW-1185">Reference proteome</keyword>
<evidence type="ECO:0000259" key="7">
    <source>
        <dbReference type="Pfam" id="PF08281"/>
    </source>
</evidence>
<evidence type="ECO:0000259" key="6">
    <source>
        <dbReference type="Pfam" id="PF04542"/>
    </source>
</evidence>
<dbReference type="AlphaFoldDB" id="A0A4R5BRU3"/>
<dbReference type="EMBL" id="SMKU01000063">
    <property type="protein sequence ID" value="TDD88735.1"/>
    <property type="molecule type" value="Genomic_DNA"/>
</dbReference>
<evidence type="ECO:0000256" key="3">
    <source>
        <dbReference type="ARBA" id="ARBA00023082"/>
    </source>
</evidence>
<keyword evidence="4" id="KW-0238">DNA-binding</keyword>
<dbReference type="Gene3D" id="1.10.10.10">
    <property type="entry name" value="Winged helix-like DNA-binding domain superfamily/Winged helix DNA-binding domain"/>
    <property type="match status" value="1"/>
</dbReference>
<dbReference type="Gene3D" id="1.10.1740.10">
    <property type="match status" value="1"/>
</dbReference>
<dbReference type="SUPFAM" id="SSF88946">
    <property type="entry name" value="Sigma2 domain of RNA polymerase sigma factors"/>
    <property type="match status" value="1"/>
</dbReference>
<dbReference type="InterPro" id="IPR013325">
    <property type="entry name" value="RNA_pol_sigma_r2"/>
</dbReference>
<keyword evidence="5" id="KW-0804">Transcription</keyword>
<sequence>MVFSRPVRGVPVVGSRPVPASSRSSVTEHTLLARPRVDEVPDKELIARHVQGDPHAFAELVHRHRDRMWAAALRTLGDPEEAADALQDACLSAFRAAGRFRGDAAVTTWLHRIVVNACLDRIRRKSVRPATPMGDDATFEAAAPKMPDPTDAHGVSLDVRAALLHLPVEQRAALVLVDLMGCSVDDAAQMLEVPPGTIKSRCARGRARLAPLLVQHRNRHDARGMEGGGSPG</sequence>
<dbReference type="GO" id="GO:0016987">
    <property type="term" value="F:sigma factor activity"/>
    <property type="evidence" value="ECO:0007669"/>
    <property type="project" value="UniProtKB-KW"/>
</dbReference>
<organism evidence="8 9">
    <name type="scientific">Actinomadura rubrisoli</name>
    <dbReference type="NCBI Taxonomy" id="2530368"/>
    <lineage>
        <taxon>Bacteria</taxon>
        <taxon>Bacillati</taxon>
        <taxon>Actinomycetota</taxon>
        <taxon>Actinomycetes</taxon>
        <taxon>Streptosporangiales</taxon>
        <taxon>Thermomonosporaceae</taxon>
        <taxon>Actinomadura</taxon>
    </lineage>
</organism>
<feature type="domain" description="RNA polymerase sigma-70 region 2" evidence="6">
    <location>
        <begin position="60"/>
        <end position="126"/>
    </location>
</feature>
<feature type="domain" description="RNA polymerase sigma factor 70 region 4 type 2" evidence="7">
    <location>
        <begin position="158"/>
        <end position="209"/>
    </location>
</feature>
<keyword evidence="2" id="KW-0805">Transcription regulation</keyword>
<dbReference type="OrthoDB" id="9780326at2"/>
<proteinExistence type="inferred from homology"/>
<evidence type="ECO:0000256" key="2">
    <source>
        <dbReference type="ARBA" id="ARBA00023015"/>
    </source>
</evidence>
<keyword evidence="3" id="KW-0731">Sigma factor</keyword>
<evidence type="ECO:0000256" key="4">
    <source>
        <dbReference type="ARBA" id="ARBA00023125"/>
    </source>
</evidence>
<name>A0A4R5BRU3_9ACTN</name>
<dbReference type="RefSeq" id="WP_131893519.1">
    <property type="nucleotide sequence ID" value="NZ_SMKU01000063.1"/>
</dbReference>
<evidence type="ECO:0000256" key="1">
    <source>
        <dbReference type="ARBA" id="ARBA00010641"/>
    </source>
</evidence>
<dbReference type="NCBIfam" id="NF007225">
    <property type="entry name" value="PRK09643.1"/>
    <property type="match status" value="1"/>
</dbReference>
<evidence type="ECO:0000313" key="9">
    <source>
        <dbReference type="Proteomes" id="UP000294513"/>
    </source>
</evidence>
<dbReference type="InterPro" id="IPR036388">
    <property type="entry name" value="WH-like_DNA-bd_sf"/>
</dbReference>
<dbReference type="InterPro" id="IPR007627">
    <property type="entry name" value="RNA_pol_sigma70_r2"/>
</dbReference>
<evidence type="ECO:0000256" key="5">
    <source>
        <dbReference type="ARBA" id="ARBA00023163"/>
    </source>
</evidence>
<dbReference type="InterPro" id="IPR039425">
    <property type="entry name" value="RNA_pol_sigma-70-like"/>
</dbReference>
<comment type="similarity">
    <text evidence="1">Belongs to the sigma-70 factor family. ECF subfamily.</text>
</comment>
<dbReference type="InterPro" id="IPR014284">
    <property type="entry name" value="RNA_pol_sigma-70_dom"/>
</dbReference>
<dbReference type="GO" id="GO:0003677">
    <property type="term" value="F:DNA binding"/>
    <property type="evidence" value="ECO:0007669"/>
    <property type="project" value="UniProtKB-KW"/>
</dbReference>
<dbReference type="Pfam" id="PF04542">
    <property type="entry name" value="Sigma70_r2"/>
    <property type="match status" value="1"/>
</dbReference>
<comment type="caution">
    <text evidence="8">The sequence shown here is derived from an EMBL/GenBank/DDBJ whole genome shotgun (WGS) entry which is preliminary data.</text>
</comment>
<dbReference type="SUPFAM" id="SSF88659">
    <property type="entry name" value="Sigma3 and sigma4 domains of RNA polymerase sigma factors"/>
    <property type="match status" value="1"/>
</dbReference>
<reference evidence="8 9" key="1">
    <citation type="submission" date="2019-03" db="EMBL/GenBank/DDBJ databases">
        <title>Draft genome sequences of novel Actinobacteria.</title>
        <authorList>
            <person name="Sahin N."/>
            <person name="Ay H."/>
            <person name="Saygin H."/>
        </authorList>
    </citation>
    <scope>NUCLEOTIDE SEQUENCE [LARGE SCALE GENOMIC DNA]</scope>
    <source>
        <strain evidence="8 9">H3C3</strain>
    </source>
</reference>
<dbReference type="Proteomes" id="UP000294513">
    <property type="component" value="Unassembled WGS sequence"/>
</dbReference>
<gene>
    <name evidence="8" type="primary">sigM</name>
    <name evidence="8" type="ORF">E1298_14900</name>
</gene>
<dbReference type="PANTHER" id="PTHR43133">
    <property type="entry name" value="RNA POLYMERASE ECF-TYPE SIGMA FACTO"/>
    <property type="match status" value="1"/>
</dbReference>
<dbReference type="Pfam" id="PF08281">
    <property type="entry name" value="Sigma70_r4_2"/>
    <property type="match status" value="1"/>
</dbReference>
<dbReference type="InterPro" id="IPR013324">
    <property type="entry name" value="RNA_pol_sigma_r3/r4-like"/>
</dbReference>
<dbReference type="InterPro" id="IPR013249">
    <property type="entry name" value="RNA_pol_sigma70_r4_t2"/>
</dbReference>